<dbReference type="Gene3D" id="3.90.1150.10">
    <property type="entry name" value="Aspartate Aminotransferase, domain 1"/>
    <property type="match status" value="1"/>
</dbReference>
<dbReference type="EMBL" id="AP014569">
    <property type="protein sequence ID" value="BAO83591.1"/>
    <property type="molecule type" value="Genomic_DNA"/>
</dbReference>
<accession>A0A060NM08</accession>
<dbReference type="GO" id="GO:0019346">
    <property type="term" value="P:transsulfuration"/>
    <property type="evidence" value="ECO:0007669"/>
    <property type="project" value="InterPro"/>
</dbReference>
<reference evidence="9 10" key="1">
    <citation type="journal article" date="2014" name="Nat. Commun.">
        <title>Physiological and genomic features of highly alkaliphilic hydrogen-utilizing Betaproteobacteria from a continental serpentinizing site.</title>
        <authorList>
            <person name="Suzuki S."/>
            <person name="Kuenen J.G."/>
            <person name="Schipper K."/>
            <person name="van der Velde S."/>
            <person name="Ishii S."/>
            <person name="Wu A."/>
            <person name="Sorokin D.Y."/>
            <person name="Tenney A."/>
            <person name="Meng X.Y."/>
            <person name="Morrill P.L."/>
            <person name="Kamagata Y."/>
            <person name="Muyzer G."/>
            <person name="Nealson K.H."/>
        </authorList>
    </citation>
    <scope>NUCLEOTIDE SEQUENCE [LARGE SCALE GENOMIC DNA]</scope>
    <source>
        <strain evidence="9 10">B1</strain>
    </source>
</reference>
<feature type="region of interest" description="Disordered" evidence="8">
    <location>
        <begin position="208"/>
        <end position="232"/>
    </location>
</feature>
<evidence type="ECO:0000256" key="5">
    <source>
        <dbReference type="ARBA" id="ARBA00047517"/>
    </source>
</evidence>
<evidence type="ECO:0000256" key="3">
    <source>
        <dbReference type="ARBA" id="ARBA00022898"/>
    </source>
</evidence>
<dbReference type="AlphaFoldDB" id="A0A060NM08"/>
<dbReference type="HOGENOM" id="CLU_018986_5_1_4"/>
<comment type="catalytic activity">
    <reaction evidence="5">
        <text>L,L-cystathionine + H2O = L-homocysteine + pyruvate + NH4(+)</text>
        <dbReference type="Rhea" id="RHEA:13965"/>
        <dbReference type="ChEBI" id="CHEBI:15361"/>
        <dbReference type="ChEBI" id="CHEBI:15377"/>
        <dbReference type="ChEBI" id="CHEBI:28938"/>
        <dbReference type="ChEBI" id="CHEBI:58161"/>
        <dbReference type="ChEBI" id="CHEBI:58199"/>
    </reaction>
</comment>
<proteinExistence type="inferred from homology"/>
<gene>
    <name evidence="9" type="ORF">SMCB_1363</name>
</gene>
<evidence type="ECO:0000256" key="7">
    <source>
        <dbReference type="RuleBase" id="RU362118"/>
    </source>
</evidence>
<dbReference type="SUPFAM" id="SSF53383">
    <property type="entry name" value="PLP-dependent transferases"/>
    <property type="match status" value="2"/>
</dbReference>
<dbReference type="GO" id="GO:0019450">
    <property type="term" value="P:L-cysteine catabolic process to pyruvate"/>
    <property type="evidence" value="ECO:0007669"/>
    <property type="project" value="TreeGrafter"/>
</dbReference>
<evidence type="ECO:0000256" key="2">
    <source>
        <dbReference type="ARBA" id="ARBA00009077"/>
    </source>
</evidence>
<keyword evidence="4 9" id="KW-0456">Lyase</keyword>
<evidence type="ECO:0000256" key="6">
    <source>
        <dbReference type="PIRSR" id="PIRSR001434-2"/>
    </source>
</evidence>
<keyword evidence="3 6" id="KW-0663">Pyridoxal phosphate</keyword>
<dbReference type="InterPro" id="IPR015422">
    <property type="entry name" value="PyrdxlP-dep_Trfase_small"/>
</dbReference>
<dbReference type="STRING" id="1458426.SMCB_1363"/>
<feature type="modified residue" description="N6-(pyridoxal phosphate)lysine" evidence="6">
    <location>
        <position position="271"/>
    </location>
</feature>
<dbReference type="PANTHER" id="PTHR43500:SF1">
    <property type="entry name" value="CYSTATHIONINE BETA-LYASE-RELATED"/>
    <property type="match status" value="1"/>
</dbReference>
<evidence type="ECO:0000313" key="9">
    <source>
        <dbReference type="EMBL" id="BAO83591.1"/>
    </source>
</evidence>
<feature type="compositionally biased region" description="Gly residues" evidence="8">
    <location>
        <begin position="208"/>
        <end position="222"/>
    </location>
</feature>
<organism evidence="9 10">
    <name type="scientific">Serpentinimonas maccroryi</name>
    <dbReference type="NCBI Taxonomy" id="1458426"/>
    <lineage>
        <taxon>Bacteria</taxon>
        <taxon>Pseudomonadati</taxon>
        <taxon>Pseudomonadota</taxon>
        <taxon>Betaproteobacteria</taxon>
        <taxon>Burkholderiales</taxon>
        <taxon>Comamonadaceae</taxon>
        <taxon>Serpentinimonas</taxon>
    </lineage>
</organism>
<evidence type="ECO:0000256" key="4">
    <source>
        <dbReference type="ARBA" id="ARBA00023239"/>
    </source>
</evidence>
<sequence>MKPGQIVEQVRVEDPAEELPQSGVGLQAATALIHHPYQPPAGFDALPPGVFKASTVFFPNVAALRARQWKDKSGYTYGLHGTPTTFTLEERLASLEGGAHCLLCPSGLSALALVNLAFLQAGDEVLLPDNAYGPSKELALAELRAYGISHRVYDPMQPADLAAQIGPATRLVWLEVPGSVTLEYPDLPALMQVLQAANAARAGQGSGQGCGGSSGLAGGRGGDQATAATQHSLAAAPPRPILSALDHTWGAGIAFCGFDFGVDVVLQALTKYPSGGADVLMGSVVTRAAALHRQLLHTHMRLGLGVGANDAELVLRGLHTLHLRYRAQDATTRTLAHWLQGQRGVAQVLHPALPGSPGHAHWQRDAHGAACLLSLLWQPHIRPEQIDAFCDRLRLFRIGYSWGGPVSLCVPYDLPAMRSRTWPPRPSPAGPQPPAHGPRLVRLAIGLEDVADLQADLAQALAALDW</sequence>
<dbReference type="PIRSF" id="PIRSF001434">
    <property type="entry name" value="CGS"/>
    <property type="match status" value="1"/>
</dbReference>
<dbReference type="KEGG" id="cbab:SMCB_1363"/>
<dbReference type="InterPro" id="IPR015424">
    <property type="entry name" value="PyrdxlP-dep_Trfase"/>
</dbReference>
<comment type="cofactor">
    <cofactor evidence="1 7">
        <name>pyridoxal 5'-phosphate</name>
        <dbReference type="ChEBI" id="CHEBI:597326"/>
    </cofactor>
</comment>
<evidence type="ECO:0000256" key="8">
    <source>
        <dbReference type="SAM" id="MobiDB-lite"/>
    </source>
</evidence>
<dbReference type="GO" id="GO:0047804">
    <property type="term" value="F:cysteine-S-conjugate beta-lyase activity"/>
    <property type="evidence" value="ECO:0007669"/>
    <property type="project" value="InterPro"/>
</dbReference>
<feature type="compositionally biased region" description="Low complexity" evidence="8">
    <location>
        <begin position="223"/>
        <end position="232"/>
    </location>
</feature>
<dbReference type="Proteomes" id="UP000066014">
    <property type="component" value="Chromosome"/>
</dbReference>
<dbReference type="InterPro" id="IPR006233">
    <property type="entry name" value="Cys_b_lyase_bac"/>
</dbReference>
<dbReference type="InterPro" id="IPR015421">
    <property type="entry name" value="PyrdxlP-dep_Trfase_major"/>
</dbReference>
<protein>
    <submittedName>
        <fullName evidence="9">Cystathionine beta-lyase/cystathionine gamma-synthase</fullName>
    </submittedName>
</protein>
<dbReference type="Pfam" id="PF01053">
    <property type="entry name" value="Cys_Met_Meta_PP"/>
    <property type="match status" value="2"/>
</dbReference>
<dbReference type="InterPro" id="IPR000277">
    <property type="entry name" value="Cys/Met-Metab_PyrdxlP-dep_enz"/>
</dbReference>
<evidence type="ECO:0000313" key="10">
    <source>
        <dbReference type="Proteomes" id="UP000066014"/>
    </source>
</evidence>
<dbReference type="Gene3D" id="3.40.640.10">
    <property type="entry name" value="Type I PLP-dependent aspartate aminotransferase-like (Major domain)"/>
    <property type="match status" value="1"/>
</dbReference>
<name>A0A060NM08_9BURK</name>
<keyword evidence="10" id="KW-1185">Reference proteome</keyword>
<dbReference type="GO" id="GO:0030170">
    <property type="term" value="F:pyridoxal phosphate binding"/>
    <property type="evidence" value="ECO:0007669"/>
    <property type="project" value="InterPro"/>
</dbReference>
<comment type="similarity">
    <text evidence="2 7">Belongs to the trans-sulfuration enzymes family.</text>
</comment>
<dbReference type="PANTHER" id="PTHR43500">
    <property type="entry name" value="CYSTATHIONINE BETA-LYASE-RELATED"/>
    <property type="match status" value="1"/>
</dbReference>
<evidence type="ECO:0000256" key="1">
    <source>
        <dbReference type="ARBA" id="ARBA00001933"/>
    </source>
</evidence>